<dbReference type="RefSeq" id="WP_188406958.1">
    <property type="nucleotide sequence ID" value="NZ_BMGL01000013.1"/>
</dbReference>
<comment type="similarity">
    <text evidence="3">Belongs to the metallo-dependent hydrolases superfamily. DHOase family. Class I DHOase subfamily.</text>
</comment>
<dbReference type="Proteomes" id="UP000599688">
    <property type="component" value="Unassembled WGS sequence"/>
</dbReference>
<evidence type="ECO:0000259" key="6">
    <source>
        <dbReference type="Pfam" id="PF01979"/>
    </source>
</evidence>
<accession>A0A917A051</accession>
<evidence type="ECO:0000256" key="4">
    <source>
        <dbReference type="ARBA" id="ARBA00022723"/>
    </source>
</evidence>
<evidence type="ECO:0000256" key="3">
    <source>
        <dbReference type="ARBA" id="ARBA00010286"/>
    </source>
</evidence>
<dbReference type="PANTHER" id="PTHR43668:SF4">
    <property type="entry name" value="ALLANTOINASE"/>
    <property type="match status" value="1"/>
</dbReference>
<comment type="function">
    <text evidence="2">Catalyzes the reversible cyclization of carbamoyl aspartate to dihydroorotate.</text>
</comment>
<dbReference type="InterPro" id="IPR032466">
    <property type="entry name" value="Metal_Hydrolase"/>
</dbReference>
<proteinExistence type="inferred from homology"/>
<dbReference type="InterPro" id="IPR050138">
    <property type="entry name" value="DHOase/Allantoinase_Hydrolase"/>
</dbReference>
<dbReference type="CDD" id="cd01318">
    <property type="entry name" value="DHOase_IIb"/>
    <property type="match status" value="1"/>
</dbReference>
<dbReference type="PANTHER" id="PTHR43668">
    <property type="entry name" value="ALLANTOINASE"/>
    <property type="match status" value="1"/>
</dbReference>
<evidence type="ECO:0000256" key="2">
    <source>
        <dbReference type="ARBA" id="ARBA00002368"/>
    </source>
</evidence>
<organism evidence="7 8">
    <name type="scientific">Psychroflexus salis</name>
    <dbReference type="NCBI Taxonomy" id="1526574"/>
    <lineage>
        <taxon>Bacteria</taxon>
        <taxon>Pseudomonadati</taxon>
        <taxon>Bacteroidota</taxon>
        <taxon>Flavobacteriia</taxon>
        <taxon>Flavobacteriales</taxon>
        <taxon>Flavobacteriaceae</taxon>
        <taxon>Psychroflexus</taxon>
    </lineage>
</organism>
<dbReference type="InterPro" id="IPR006680">
    <property type="entry name" value="Amidohydro-rel"/>
</dbReference>
<comment type="caution">
    <text evidence="7">The sequence shown here is derived from an EMBL/GenBank/DDBJ whole genome shotgun (WGS) entry which is preliminary data.</text>
</comment>
<dbReference type="GO" id="GO:0046872">
    <property type="term" value="F:metal ion binding"/>
    <property type="evidence" value="ECO:0007669"/>
    <property type="project" value="UniProtKB-KW"/>
</dbReference>
<gene>
    <name evidence="7" type="primary">pyrC1</name>
    <name evidence="7" type="ORF">GCM10010831_22440</name>
</gene>
<dbReference type="SUPFAM" id="SSF51556">
    <property type="entry name" value="Metallo-dependent hydrolases"/>
    <property type="match status" value="1"/>
</dbReference>
<dbReference type="AlphaFoldDB" id="A0A917A051"/>
<evidence type="ECO:0000313" key="8">
    <source>
        <dbReference type="Proteomes" id="UP000599688"/>
    </source>
</evidence>
<name>A0A917A051_9FLAO</name>
<dbReference type="InterPro" id="IPR011059">
    <property type="entry name" value="Metal-dep_hydrolase_composite"/>
</dbReference>
<dbReference type="GO" id="GO:0004038">
    <property type="term" value="F:allantoinase activity"/>
    <property type="evidence" value="ECO:0007669"/>
    <property type="project" value="TreeGrafter"/>
</dbReference>
<dbReference type="GO" id="GO:0006145">
    <property type="term" value="P:purine nucleobase catabolic process"/>
    <property type="evidence" value="ECO:0007669"/>
    <property type="project" value="TreeGrafter"/>
</dbReference>
<dbReference type="Pfam" id="PF01979">
    <property type="entry name" value="Amidohydro_1"/>
    <property type="match status" value="1"/>
</dbReference>
<dbReference type="PROSITE" id="PS00483">
    <property type="entry name" value="DIHYDROOROTASE_2"/>
    <property type="match status" value="1"/>
</dbReference>
<dbReference type="EMBL" id="BMGL01000013">
    <property type="protein sequence ID" value="GGE20888.1"/>
    <property type="molecule type" value="Genomic_DNA"/>
</dbReference>
<sequence length="449" mass="50578">MKTLIKNAKIVNENSIFDGDVYIDDQIIKEISSSISLKSNSIRVIDAEGKYLLPGLIDDQVHFREPGLTHKETIKTGSISAAAGGITSFIEMPNTNPQSTTLELLEKKFAIAEKDALVNYSFMFGGTNTNLEEIKKINPKTIAGLKLFLGSSTGNMLVDNEKALEEIFKNSPVIISTHCEDEATIQKNTQLYIEKYGEENIPISAHPEIRSEEACYLSSSKAIKLAKKTGARLHVFHLSTAKELTQFSNKIPLKNKKITAEVCIHHLWFNDKDYDKKGTKIKWNPAVKSEKDQKALLKALNEDYIDVLATDHAPHTLAEKNNNYLNAPSGGPLVQHALVALLEMHHQKKIKLTKIVEKACHNPAILFDINRRGYIREGYFADLVLVDLNAPWTVQKDNIYSKCGWSPFEGTTFRSRVTHTFVNGNLVYENFKFPKLPKNYKAERLSFNR</sequence>
<feature type="domain" description="Amidohydrolase-related" evidence="6">
    <location>
        <begin position="51"/>
        <end position="427"/>
    </location>
</feature>
<dbReference type="GO" id="GO:0005737">
    <property type="term" value="C:cytoplasm"/>
    <property type="evidence" value="ECO:0007669"/>
    <property type="project" value="TreeGrafter"/>
</dbReference>
<dbReference type="InterPro" id="IPR002195">
    <property type="entry name" value="Dihydroorotase_CS"/>
</dbReference>
<dbReference type="Gene3D" id="3.20.20.140">
    <property type="entry name" value="Metal-dependent hydrolases"/>
    <property type="match status" value="1"/>
</dbReference>
<dbReference type="SUPFAM" id="SSF51338">
    <property type="entry name" value="Composite domain of metallo-dependent hydrolases"/>
    <property type="match status" value="1"/>
</dbReference>
<comment type="cofactor">
    <cofactor evidence="1">
        <name>Zn(2+)</name>
        <dbReference type="ChEBI" id="CHEBI:29105"/>
    </cofactor>
</comment>
<evidence type="ECO:0000256" key="1">
    <source>
        <dbReference type="ARBA" id="ARBA00001947"/>
    </source>
</evidence>
<evidence type="ECO:0000256" key="5">
    <source>
        <dbReference type="ARBA" id="ARBA00022801"/>
    </source>
</evidence>
<keyword evidence="5" id="KW-0378">Hydrolase</keyword>
<dbReference type="NCBIfam" id="TIGR00857">
    <property type="entry name" value="pyrC_multi"/>
    <property type="match status" value="1"/>
</dbReference>
<dbReference type="Gene3D" id="2.30.40.10">
    <property type="entry name" value="Urease, subunit C, domain 1"/>
    <property type="match status" value="1"/>
</dbReference>
<reference evidence="7 8" key="1">
    <citation type="journal article" date="2014" name="Int. J. Syst. Evol. Microbiol.">
        <title>Complete genome sequence of Corynebacterium casei LMG S-19264T (=DSM 44701T), isolated from a smear-ripened cheese.</title>
        <authorList>
            <consortium name="US DOE Joint Genome Institute (JGI-PGF)"/>
            <person name="Walter F."/>
            <person name="Albersmeier A."/>
            <person name="Kalinowski J."/>
            <person name="Ruckert C."/>
        </authorList>
    </citation>
    <scope>NUCLEOTIDE SEQUENCE [LARGE SCALE GENOMIC DNA]</scope>
    <source>
        <strain evidence="7 8">CGMCC 1.12925</strain>
    </source>
</reference>
<dbReference type="NCBIfam" id="NF006688">
    <property type="entry name" value="PRK09236.1"/>
    <property type="match status" value="1"/>
</dbReference>
<keyword evidence="8" id="KW-1185">Reference proteome</keyword>
<keyword evidence="4" id="KW-0479">Metal-binding</keyword>
<evidence type="ECO:0000313" key="7">
    <source>
        <dbReference type="EMBL" id="GGE20888.1"/>
    </source>
</evidence>
<protein>
    <submittedName>
        <fullName evidence="7">Dihydroorotase</fullName>
    </submittedName>
</protein>